<dbReference type="AlphaFoldDB" id="A0A5C3PVK1"/>
<keyword evidence="3" id="KW-1185">Reference proteome</keyword>
<proteinExistence type="predicted"/>
<evidence type="ECO:0000256" key="1">
    <source>
        <dbReference type="SAM" id="MobiDB-lite"/>
    </source>
</evidence>
<feature type="compositionally biased region" description="Polar residues" evidence="1">
    <location>
        <begin position="53"/>
        <end position="64"/>
    </location>
</feature>
<accession>A0A5C3PVK1</accession>
<evidence type="ECO:0000313" key="3">
    <source>
        <dbReference type="Proteomes" id="UP000308197"/>
    </source>
</evidence>
<protein>
    <submittedName>
        <fullName evidence="2">Uncharacterized protein</fullName>
    </submittedName>
</protein>
<feature type="compositionally biased region" description="Pro residues" evidence="1">
    <location>
        <begin position="12"/>
        <end position="31"/>
    </location>
</feature>
<dbReference type="Proteomes" id="UP000308197">
    <property type="component" value="Unassembled WGS sequence"/>
</dbReference>
<reference evidence="2 3" key="1">
    <citation type="journal article" date="2019" name="Nat. Ecol. Evol.">
        <title>Megaphylogeny resolves global patterns of mushroom evolution.</title>
        <authorList>
            <person name="Varga T."/>
            <person name="Krizsan K."/>
            <person name="Foldi C."/>
            <person name="Dima B."/>
            <person name="Sanchez-Garcia M."/>
            <person name="Sanchez-Ramirez S."/>
            <person name="Szollosi G.J."/>
            <person name="Szarkandi J.G."/>
            <person name="Papp V."/>
            <person name="Albert L."/>
            <person name="Andreopoulos W."/>
            <person name="Angelini C."/>
            <person name="Antonin V."/>
            <person name="Barry K.W."/>
            <person name="Bougher N.L."/>
            <person name="Buchanan P."/>
            <person name="Buyck B."/>
            <person name="Bense V."/>
            <person name="Catcheside P."/>
            <person name="Chovatia M."/>
            <person name="Cooper J."/>
            <person name="Damon W."/>
            <person name="Desjardin D."/>
            <person name="Finy P."/>
            <person name="Geml J."/>
            <person name="Haridas S."/>
            <person name="Hughes K."/>
            <person name="Justo A."/>
            <person name="Karasinski D."/>
            <person name="Kautmanova I."/>
            <person name="Kiss B."/>
            <person name="Kocsube S."/>
            <person name="Kotiranta H."/>
            <person name="LaButti K.M."/>
            <person name="Lechner B.E."/>
            <person name="Liimatainen K."/>
            <person name="Lipzen A."/>
            <person name="Lukacs Z."/>
            <person name="Mihaltcheva S."/>
            <person name="Morgado L.N."/>
            <person name="Niskanen T."/>
            <person name="Noordeloos M.E."/>
            <person name="Ohm R.A."/>
            <person name="Ortiz-Santana B."/>
            <person name="Ovrebo C."/>
            <person name="Racz N."/>
            <person name="Riley R."/>
            <person name="Savchenko A."/>
            <person name="Shiryaev A."/>
            <person name="Soop K."/>
            <person name="Spirin V."/>
            <person name="Szebenyi C."/>
            <person name="Tomsovsky M."/>
            <person name="Tulloss R.E."/>
            <person name="Uehling J."/>
            <person name="Grigoriev I.V."/>
            <person name="Vagvolgyi C."/>
            <person name="Papp T."/>
            <person name="Martin F.M."/>
            <person name="Miettinen O."/>
            <person name="Hibbett D.S."/>
            <person name="Nagy L.G."/>
        </authorList>
    </citation>
    <scope>NUCLEOTIDE SEQUENCE [LARGE SCALE GENOMIC DNA]</scope>
    <source>
        <strain evidence="2 3">HHB13444</strain>
    </source>
</reference>
<sequence>MASAVVLDTPFSFPPPSPSPLDPNFAPPTRPPSALSTTSDASFFELYEGSGHASPTQAGPSSQGPEHLPRRTVFSTIRRHGQQCLLCGRSGSGELVVVRAVLQHADQEHDEGQRESRDPISTLKSLGFLPPGYGRDDWTNLMTRASRSLAAFKSAC</sequence>
<organism evidence="2 3">
    <name type="scientific">Polyporus arcularius HHB13444</name>
    <dbReference type="NCBI Taxonomy" id="1314778"/>
    <lineage>
        <taxon>Eukaryota</taxon>
        <taxon>Fungi</taxon>
        <taxon>Dikarya</taxon>
        <taxon>Basidiomycota</taxon>
        <taxon>Agaricomycotina</taxon>
        <taxon>Agaricomycetes</taxon>
        <taxon>Polyporales</taxon>
        <taxon>Polyporaceae</taxon>
        <taxon>Polyporus</taxon>
    </lineage>
</organism>
<evidence type="ECO:0000313" key="2">
    <source>
        <dbReference type="EMBL" id="TFK92490.1"/>
    </source>
</evidence>
<dbReference type="EMBL" id="ML210997">
    <property type="protein sequence ID" value="TFK92490.1"/>
    <property type="molecule type" value="Genomic_DNA"/>
</dbReference>
<dbReference type="InParanoid" id="A0A5C3PVK1"/>
<name>A0A5C3PVK1_9APHY</name>
<gene>
    <name evidence="2" type="ORF">K466DRAFT_581821</name>
</gene>
<feature type="region of interest" description="Disordered" evidence="1">
    <location>
        <begin position="1"/>
        <end position="71"/>
    </location>
</feature>